<dbReference type="EMBL" id="AWSV01000089">
    <property type="protein sequence ID" value="ERI85516.1"/>
    <property type="molecule type" value="Genomic_DNA"/>
</dbReference>
<dbReference type="Gene3D" id="3.40.50.300">
    <property type="entry name" value="P-loop containing nucleotide triphosphate hydrolases"/>
    <property type="match status" value="1"/>
</dbReference>
<evidence type="ECO:0000313" key="2">
    <source>
        <dbReference type="EMBL" id="ERI85516.1"/>
    </source>
</evidence>
<dbReference type="Proteomes" id="UP000016496">
    <property type="component" value="Unassembled WGS sequence"/>
</dbReference>
<dbReference type="SUPFAM" id="SSF52540">
    <property type="entry name" value="P-loop containing nucleoside triphosphate hydrolases"/>
    <property type="match status" value="1"/>
</dbReference>
<dbReference type="AlphaFoldDB" id="U2DZY0"/>
<dbReference type="HOGENOM" id="CLU_2022125_0_0_10"/>
<organism evidence="2 3">
    <name type="scientific">Bacteroides pyogenes F0041</name>
    <dbReference type="NCBI Taxonomy" id="1321819"/>
    <lineage>
        <taxon>Bacteria</taxon>
        <taxon>Pseudomonadati</taxon>
        <taxon>Bacteroidota</taxon>
        <taxon>Bacteroidia</taxon>
        <taxon>Bacteroidales</taxon>
        <taxon>Bacteroidaceae</taxon>
        <taxon>Bacteroides</taxon>
    </lineage>
</organism>
<dbReference type="InterPro" id="IPR027417">
    <property type="entry name" value="P-loop_NTPase"/>
</dbReference>
<reference evidence="2 3" key="1">
    <citation type="submission" date="2013-08" db="EMBL/GenBank/DDBJ databases">
        <authorList>
            <person name="Weinstock G."/>
            <person name="Sodergren E."/>
            <person name="Wylie T."/>
            <person name="Fulton L."/>
            <person name="Fulton R."/>
            <person name="Fronick C."/>
            <person name="O'Laughlin M."/>
            <person name="Godfrey J."/>
            <person name="Miner T."/>
            <person name="Herter B."/>
            <person name="Appelbaum E."/>
            <person name="Cordes M."/>
            <person name="Lek S."/>
            <person name="Wollam A."/>
            <person name="Pepin K.H."/>
            <person name="Palsikar V.B."/>
            <person name="Mitreva M."/>
            <person name="Wilson R.K."/>
        </authorList>
    </citation>
    <scope>NUCLEOTIDE SEQUENCE [LARGE SCALE GENOMIC DNA]</scope>
    <source>
        <strain evidence="2 3">F0041</strain>
    </source>
</reference>
<gene>
    <name evidence="2" type="ORF">HMPREF1981_01691</name>
</gene>
<dbReference type="Pfam" id="PF01695">
    <property type="entry name" value="IstB_IS21"/>
    <property type="match status" value="1"/>
</dbReference>
<dbReference type="RefSeq" id="WP_021645100.1">
    <property type="nucleotide sequence ID" value="NZ_KE993094.1"/>
</dbReference>
<dbReference type="PATRIC" id="fig|1321819.3.peg.1552"/>
<comment type="caution">
    <text evidence="2">The sequence shown here is derived from an EMBL/GenBank/DDBJ whole genome shotgun (WGS) entry which is preliminary data.</text>
</comment>
<evidence type="ECO:0000259" key="1">
    <source>
        <dbReference type="Pfam" id="PF01695"/>
    </source>
</evidence>
<protein>
    <recommendedName>
        <fullName evidence="1">IstB-like ATP-binding domain-containing protein</fullName>
    </recommendedName>
</protein>
<dbReference type="GeneID" id="99755391"/>
<sequence length="122" mass="14159">MICLYSILVPIHARITINGKQTQFNTKLEVLETNFFRKLNAHDLLIIDDFGMVKLGGRIQHDFEQIIDDRYNRKALILTGQLHVADWYDVFQSELIAEACLDRIVHKAIKISLSGESLRKKY</sequence>
<dbReference type="InterPro" id="IPR002611">
    <property type="entry name" value="IstB_ATP-bd"/>
</dbReference>
<dbReference type="GO" id="GO:0005524">
    <property type="term" value="F:ATP binding"/>
    <property type="evidence" value="ECO:0007669"/>
    <property type="project" value="InterPro"/>
</dbReference>
<name>U2DZY0_9BACE</name>
<evidence type="ECO:0000313" key="3">
    <source>
        <dbReference type="Proteomes" id="UP000016496"/>
    </source>
</evidence>
<accession>U2DZY0</accession>
<proteinExistence type="predicted"/>
<feature type="domain" description="IstB-like ATP-binding" evidence="1">
    <location>
        <begin position="37"/>
        <end position="121"/>
    </location>
</feature>